<dbReference type="EMBL" id="BPQB01000002">
    <property type="protein sequence ID" value="GJE85115.1"/>
    <property type="molecule type" value="Genomic_DNA"/>
</dbReference>
<evidence type="ECO:0000256" key="1">
    <source>
        <dbReference type="SAM" id="MobiDB-lite"/>
    </source>
</evidence>
<dbReference type="Pfam" id="PF20151">
    <property type="entry name" value="DUF6533"/>
    <property type="match status" value="1"/>
</dbReference>
<reference evidence="4 5" key="1">
    <citation type="submission" date="2021-08" db="EMBL/GenBank/DDBJ databases">
        <title>Draft Genome Sequence of Phanerochaete sordida strain YK-624.</title>
        <authorList>
            <person name="Mori T."/>
            <person name="Dohra H."/>
            <person name="Suzuki T."/>
            <person name="Kawagishi H."/>
            <person name="Hirai H."/>
        </authorList>
    </citation>
    <scope>NUCLEOTIDE SEQUENCE [LARGE SCALE GENOMIC DNA]</scope>
    <source>
        <strain evidence="4 5">YK-624</strain>
    </source>
</reference>
<feature type="transmembrane region" description="Helical" evidence="2">
    <location>
        <begin position="220"/>
        <end position="242"/>
    </location>
</feature>
<evidence type="ECO:0000256" key="2">
    <source>
        <dbReference type="SAM" id="Phobius"/>
    </source>
</evidence>
<feature type="region of interest" description="Disordered" evidence="1">
    <location>
        <begin position="368"/>
        <end position="399"/>
    </location>
</feature>
<dbReference type="InterPro" id="IPR045340">
    <property type="entry name" value="DUF6533"/>
</dbReference>
<keyword evidence="2" id="KW-1133">Transmembrane helix</keyword>
<dbReference type="AlphaFoldDB" id="A0A9P3FZC9"/>
<feature type="domain" description="DUF6533" evidence="3">
    <location>
        <begin position="20"/>
        <end position="65"/>
    </location>
</feature>
<keyword evidence="2" id="KW-0812">Transmembrane</keyword>
<feature type="transmembrane region" description="Helical" evidence="2">
    <location>
        <begin position="85"/>
        <end position="106"/>
    </location>
</feature>
<evidence type="ECO:0000313" key="4">
    <source>
        <dbReference type="EMBL" id="GJE85115.1"/>
    </source>
</evidence>
<proteinExistence type="predicted"/>
<evidence type="ECO:0000313" key="5">
    <source>
        <dbReference type="Proteomes" id="UP000703269"/>
    </source>
</evidence>
<feature type="transmembrane region" description="Helical" evidence="2">
    <location>
        <begin position="52"/>
        <end position="73"/>
    </location>
</feature>
<comment type="caution">
    <text evidence="4">The sequence shown here is derived from an EMBL/GenBank/DDBJ whole genome shotgun (WGS) entry which is preliminary data.</text>
</comment>
<feature type="transmembrane region" description="Helical" evidence="2">
    <location>
        <begin position="181"/>
        <end position="199"/>
    </location>
</feature>
<organism evidence="4 5">
    <name type="scientific">Phanerochaete sordida</name>
    <dbReference type="NCBI Taxonomy" id="48140"/>
    <lineage>
        <taxon>Eukaryota</taxon>
        <taxon>Fungi</taxon>
        <taxon>Dikarya</taxon>
        <taxon>Basidiomycota</taxon>
        <taxon>Agaricomycotina</taxon>
        <taxon>Agaricomycetes</taxon>
        <taxon>Polyporales</taxon>
        <taxon>Phanerochaetaceae</taxon>
        <taxon>Phanerochaete</taxon>
    </lineage>
</organism>
<dbReference type="OrthoDB" id="2804045at2759"/>
<protein>
    <recommendedName>
        <fullName evidence="3">DUF6533 domain-containing protein</fullName>
    </recommendedName>
</protein>
<keyword evidence="5" id="KW-1185">Reference proteome</keyword>
<feature type="transmembrane region" description="Helical" evidence="2">
    <location>
        <begin position="113"/>
        <end position="132"/>
    </location>
</feature>
<sequence>MSSSQVPDWSPFFSLIDVVYCNIAASGILFWDLIITSGDEIDHIWRRRFSGATVLFVLNRYATLIKTIVGYLTLFTTSPTDVYNLFDIIALFVFAAFSAFRIWAIWGRELRPFLIVLPFCLVTPVLNLYRVTQASSTFDTSLPPPFGGCGTDVGLPLGEYIMCVTSQLRASSCLMLSQVDIVRSVAIATDALVLVMTWIKTHTIYKAVRRVKVDTGLSQLLIRDGTLYFGVLLLFNIVDLIINHTSAAFNPVNYFNDVVNSILISRFMLNLRAVNSNPYDRALGSTPSGPGTLHSHIFGDLGGPLTFASTDSSDGASLCSHGTTIEDFERQNGPLSVGLRGWRSAEDLTSGPREADLRLVESLHASEGCSKAPYPRSRPPQTRRTLSENTESLPSTPISDVRTIWSGEAARVKKQKSEEIMVVARERP</sequence>
<name>A0A9P3FZC9_9APHY</name>
<gene>
    <name evidence="4" type="ORF">PsYK624_011920</name>
</gene>
<keyword evidence="2" id="KW-0472">Membrane</keyword>
<evidence type="ECO:0000259" key="3">
    <source>
        <dbReference type="Pfam" id="PF20151"/>
    </source>
</evidence>
<accession>A0A9P3FZC9</accession>
<dbReference type="Proteomes" id="UP000703269">
    <property type="component" value="Unassembled WGS sequence"/>
</dbReference>
<feature type="compositionally biased region" description="Polar residues" evidence="1">
    <location>
        <begin position="379"/>
        <end position="398"/>
    </location>
</feature>
<feature type="transmembrane region" description="Helical" evidence="2">
    <location>
        <begin position="12"/>
        <end position="31"/>
    </location>
</feature>